<evidence type="ECO:0000313" key="10">
    <source>
        <dbReference type="Proteomes" id="UP000324760"/>
    </source>
</evidence>
<dbReference type="OrthoDB" id="8553030at2"/>
<reference evidence="9 10" key="1">
    <citation type="journal article" date="2019" name="Biochem. Eng. J.">
        <title>Metabolic engineering of the marine bacteria Neptunomonas concharum for the production of acetoin and meso-2,3-butanediol from acetate.</title>
        <authorList>
            <person name="Li W."/>
            <person name="Pu N."/>
            <person name="Liu C.-X."/>
            <person name="Yuan Q.-P."/>
            <person name="Li Z.-J."/>
        </authorList>
    </citation>
    <scope>NUCLEOTIDE SEQUENCE [LARGE SCALE GENOMIC DNA]</scope>
    <source>
        <strain evidence="9 10">JCM17730</strain>
    </source>
</reference>
<dbReference type="SMART" id="SM01079">
    <property type="entry name" value="CHASE"/>
    <property type="match status" value="1"/>
</dbReference>
<name>A0A5P1R9A5_9GAMM</name>
<proteinExistence type="predicted"/>
<dbReference type="InterPro" id="IPR006189">
    <property type="entry name" value="CHASE_dom"/>
</dbReference>
<dbReference type="EMBL" id="CP043869">
    <property type="protein sequence ID" value="QEQ96173.1"/>
    <property type="molecule type" value="Genomic_DNA"/>
</dbReference>
<organism evidence="9 10">
    <name type="scientific">Neptunomonas concharum</name>
    <dbReference type="NCBI Taxonomy" id="1031538"/>
    <lineage>
        <taxon>Bacteria</taxon>
        <taxon>Pseudomonadati</taxon>
        <taxon>Pseudomonadota</taxon>
        <taxon>Gammaproteobacteria</taxon>
        <taxon>Oceanospirillales</taxon>
        <taxon>Oceanospirillaceae</taxon>
        <taxon>Neptunomonas</taxon>
    </lineage>
</organism>
<dbReference type="Pfam" id="PF00990">
    <property type="entry name" value="GGDEF"/>
    <property type="match status" value="1"/>
</dbReference>
<dbReference type="InterPro" id="IPR043128">
    <property type="entry name" value="Rev_trsase/Diguanyl_cyclase"/>
</dbReference>
<evidence type="ECO:0000256" key="3">
    <source>
        <dbReference type="ARBA" id="ARBA00022692"/>
    </source>
</evidence>
<feature type="domain" description="CHASE" evidence="7">
    <location>
        <begin position="263"/>
        <end position="428"/>
    </location>
</feature>
<feature type="transmembrane region" description="Helical" evidence="6">
    <location>
        <begin position="46"/>
        <end position="73"/>
    </location>
</feature>
<keyword evidence="10" id="KW-1185">Reference proteome</keyword>
<evidence type="ECO:0000259" key="7">
    <source>
        <dbReference type="PROSITE" id="PS50839"/>
    </source>
</evidence>
<dbReference type="Gene3D" id="3.30.450.350">
    <property type="entry name" value="CHASE domain"/>
    <property type="match status" value="1"/>
</dbReference>
<keyword evidence="3 6" id="KW-0812">Transmembrane</keyword>
<evidence type="ECO:0000313" key="9">
    <source>
        <dbReference type="EMBL" id="QEQ96173.1"/>
    </source>
</evidence>
<dbReference type="Gene3D" id="3.30.70.270">
    <property type="match status" value="1"/>
</dbReference>
<dbReference type="Pfam" id="PF03924">
    <property type="entry name" value="CHASE"/>
    <property type="match status" value="1"/>
</dbReference>
<accession>A0A5P1R9A5</accession>
<dbReference type="InterPro" id="IPR029787">
    <property type="entry name" value="Nucleotide_cyclase"/>
</dbReference>
<dbReference type="PANTHER" id="PTHR46663">
    <property type="entry name" value="DIGUANYLATE CYCLASE DGCT-RELATED"/>
    <property type="match status" value="1"/>
</dbReference>
<dbReference type="AlphaFoldDB" id="A0A5P1R9A5"/>
<dbReference type="Proteomes" id="UP000324760">
    <property type="component" value="Chromosome"/>
</dbReference>
<keyword evidence="2" id="KW-1003">Cell membrane</keyword>
<dbReference type="Pfam" id="PF05231">
    <property type="entry name" value="MASE1"/>
    <property type="match status" value="1"/>
</dbReference>
<dbReference type="NCBIfam" id="TIGR00254">
    <property type="entry name" value="GGDEF"/>
    <property type="match status" value="1"/>
</dbReference>
<evidence type="ECO:0000256" key="1">
    <source>
        <dbReference type="ARBA" id="ARBA00004651"/>
    </source>
</evidence>
<feature type="transmembrane region" description="Helical" evidence="6">
    <location>
        <begin position="161"/>
        <end position="186"/>
    </location>
</feature>
<dbReference type="GO" id="GO:0003824">
    <property type="term" value="F:catalytic activity"/>
    <property type="evidence" value="ECO:0007669"/>
    <property type="project" value="UniProtKB-ARBA"/>
</dbReference>
<dbReference type="SUPFAM" id="SSF55073">
    <property type="entry name" value="Nucleotide cyclase"/>
    <property type="match status" value="1"/>
</dbReference>
<feature type="domain" description="GGDEF" evidence="8">
    <location>
        <begin position="576"/>
        <end position="703"/>
    </location>
</feature>
<comment type="subcellular location">
    <subcellularLocation>
        <location evidence="1">Cell membrane</location>
        <topology evidence="1">Multi-pass membrane protein</topology>
    </subcellularLocation>
</comment>
<sequence length="703" mass="78712">MVISLLLPTNKNTITYILLFCLYVGCAFVFSAFSPQAQIVSLWPSAGVALAGCLVLGYRFLVGVFLGSCFFNLTTHFFNDEVQNLAPIIPAALIALGSTIQAWANTALLRRLRVSLLSAPSYYQVSTFILIGLLCCLISAVVGNAVLVFTHESVAIGMLQWFNVLVWWVGDFLGVIFVTPLILGCLQCRQGYLGKGSLLKGLAVPLLSILVIFQAAQQYIEHLVVTYTQNEFELKAKVAENSLKYQMSAYLYALQQLGSELSERDSINKDDFYDLVKRLSTDLPGIRAMSWNPVIKQRDLAMFEQVAREELGSDFQIKGAPLYPEDPLVVVKFIEPLAENKAAQGFNVYSNASRRESMLLAKKTHSAVSTDIIQLVQSDQREPGFLIFTPVFQNVDPMEQAIDSHESLKGFAVGVFLVAEIINKSLSDDLINFLDIYIHEKGRPEKAVYGNKSIIAAMSQGDGLGYIFEIAFAGRTWVFNLHIDQQYLISLQVEKSLSFLATQWLFGTLAAFIILSAFGRHVHLRELVKERTKEIEKINMQLEYYAFYDALTGLPNRRLFFDRAEHSLKLASRNKYTLALIFLDLNEFKVVNDTLGHESGDRLLVEVSQRFRSTLRASDTLARMGGDEFTLLIDDNPQPEDICTLVEKLTQCLQRPVVLDDCEHYVSASVGVALYPDDGDSIEDLLRKADMAMYKEKRASVCI</sequence>
<evidence type="ECO:0000256" key="6">
    <source>
        <dbReference type="SAM" id="Phobius"/>
    </source>
</evidence>
<gene>
    <name evidence="9" type="ORF">F0U83_05345</name>
</gene>
<dbReference type="InterPro" id="IPR007895">
    <property type="entry name" value="MASE1"/>
</dbReference>
<dbReference type="InterPro" id="IPR052163">
    <property type="entry name" value="DGC-Regulatory_Protein"/>
</dbReference>
<evidence type="ECO:0000259" key="8">
    <source>
        <dbReference type="PROSITE" id="PS50887"/>
    </source>
</evidence>
<dbReference type="PROSITE" id="PS50887">
    <property type="entry name" value="GGDEF"/>
    <property type="match status" value="1"/>
</dbReference>
<dbReference type="GO" id="GO:0007165">
    <property type="term" value="P:signal transduction"/>
    <property type="evidence" value="ECO:0007669"/>
    <property type="project" value="UniProtKB-ARBA"/>
</dbReference>
<dbReference type="PROSITE" id="PS50839">
    <property type="entry name" value="CHASE"/>
    <property type="match status" value="1"/>
</dbReference>
<evidence type="ECO:0000256" key="5">
    <source>
        <dbReference type="ARBA" id="ARBA00023136"/>
    </source>
</evidence>
<dbReference type="InterPro" id="IPR000160">
    <property type="entry name" value="GGDEF_dom"/>
</dbReference>
<feature type="transmembrane region" description="Helical" evidence="6">
    <location>
        <begin position="125"/>
        <end position="149"/>
    </location>
</feature>
<evidence type="ECO:0000256" key="2">
    <source>
        <dbReference type="ARBA" id="ARBA00022475"/>
    </source>
</evidence>
<dbReference type="KEGG" id="ncu:F0U83_05345"/>
<dbReference type="CDD" id="cd01949">
    <property type="entry name" value="GGDEF"/>
    <property type="match status" value="1"/>
</dbReference>
<dbReference type="PANTHER" id="PTHR46663:SF2">
    <property type="entry name" value="GGDEF DOMAIN-CONTAINING PROTEIN"/>
    <property type="match status" value="1"/>
</dbReference>
<dbReference type="GO" id="GO:0005886">
    <property type="term" value="C:plasma membrane"/>
    <property type="evidence" value="ECO:0007669"/>
    <property type="project" value="UniProtKB-SubCell"/>
</dbReference>
<feature type="transmembrane region" description="Helical" evidence="6">
    <location>
        <begin position="14"/>
        <end position="34"/>
    </location>
</feature>
<protein>
    <submittedName>
        <fullName evidence="9">Diguanylate cyclase</fullName>
    </submittedName>
</protein>
<feature type="transmembrane region" description="Helical" evidence="6">
    <location>
        <begin position="85"/>
        <end position="104"/>
    </location>
</feature>
<dbReference type="InterPro" id="IPR042240">
    <property type="entry name" value="CHASE_sf"/>
</dbReference>
<keyword evidence="5 6" id="KW-0472">Membrane</keyword>
<dbReference type="SMART" id="SM00267">
    <property type="entry name" value="GGDEF"/>
    <property type="match status" value="1"/>
</dbReference>
<feature type="transmembrane region" description="Helical" evidence="6">
    <location>
        <begin position="198"/>
        <end position="216"/>
    </location>
</feature>
<evidence type="ECO:0000256" key="4">
    <source>
        <dbReference type="ARBA" id="ARBA00022989"/>
    </source>
</evidence>
<keyword evidence="4 6" id="KW-1133">Transmembrane helix</keyword>